<dbReference type="RefSeq" id="WP_349138607.1">
    <property type="nucleotide sequence ID" value="NZ_JBBMFT010000001.1"/>
</dbReference>
<evidence type="ECO:0000313" key="1">
    <source>
        <dbReference type="EMBL" id="MEQ2454931.1"/>
    </source>
</evidence>
<accession>A0ABV1EK25</accession>
<evidence type="ECO:0000313" key="2">
    <source>
        <dbReference type="Proteomes" id="UP001440599"/>
    </source>
</evidence>
<dbReference type="Proteomes" id="UP001440599">
    <property type="component" value="Unassembled WGS sequence"/>
</dbReference>
<sequence length="103" mass="11821">MQDLNIEPLEELVVTTKIIHEKIGRHEVDTIMTRRKGLHWLTEMSGKRVLVDESATMDSGEKLGTTLCFTPHKDIEVSEEERAANREMIKKVATKVMIDMGIW</sequence>
<organism evidence="1 2">
    <name type="scientific">Flavonifractor hominis</name>
    <dbReference type="NCBI Taxonomy" id="3133178"/>
    <lineage>
        <taxon>Bacteria</taxon>
        <taxon>Bacillati</taxon>
        <taxon>Bacillota</taxon>
        <taxon>Clostridia</taxon>
        <taxon>Eubacteriales</taxon>
        <taxon>Oscillospiraceae</taxon>
        <taxon>Flavonifractor</taxon>
    </lineage>
</organism>
<reference evidence="1 2" key="1">
    <citation type="submission" date="2024-03" db="EMBL/GenBank/DDBJ databases">
        <title>Human intestinal bacterial collection.</title>
        <authorList>
            <person name="Pauvert C."/>
            <person name="Hitch T.C.A."/>
            <person name="Clavel T."/>
        </authorList>
    </citation>
    <scope>NUCLEOTIDE SEQUENCE [LARGE SCALE GENOMIC DNA]</scope>
    <source>
        <strain evidence="1 2">CLA-AP-H34</strain>
    </source>
</reference>
<dbReference type="EMBL" id="JBBMFT010000001">
    <property type="protein sequence ID" value="MEQ2454931.1"/>
    <property type="molecule type" value="Genomic_DNA"/>
</dbReference>
<keyword evidence="2" id="KW-1185">Reference proteome</keyword>
<comment type="caution">
    <text evidence="1">The sequence shown here is derived from an EMBL/GenBank/DDBJ whole genome shotgun (WGS) entry which is preliminary data.</text>
</comment>
<proteinExistence type="predicted"/>
<gene>
    <name evidence="1" type="ORF">WMO45_00195</name>
</gene>
<name>A0ABV1EK25_9FIRM</name>
<protein>
    <submittedName>
        <fullName evidence="1">Uncharacterized protein</fullName>
    </submittedName>
</protein>